<protein>
    <submittedName>
        <fullName evidence="1">Uncharacterized protein</fullName>
    </submittedName>
</protein>
<comment type="caution">
    <text evidence="1">The sequence shown here is derived from an EMBL/GenBank/DDBJ whole genome shotgun (WGS) entry which is preliminary data.</text>
</comment>
<evidence type="ECO:0000313" key="1">
    <source>
        <dbReference type="EMBL" id="KKK75356.1"/>
    </source>
</evidence>
<name>A0A0F9AT71_9ZZZZ</name>
<dbReference type="AlphaFoldDB" id="A0A0F9AT71"/>
<proteinExistence type="predicted"/>
<organism evidence="1">
    <name type="scientific">marine sediment metagenome</name>
    <dbReference type="NCBI Taxonomy" id="412755"/>
    <lineage>
        <taxon>unclassified sequences</taxon>
        <taxon>metagenomes</taxon>
        <taxon>ecological metagenomes</taxon>
    </lineage>
</organism>
<reference evidence="1" key="1">
    <citation type="journal article" date="2015" name="Nature">
        <title>Complex archaea that bridge the gap between prokaryotes and eukaryotes.</title>
        <authorList>
            <person name="Spang A."/>
            <person name="Saw J.H."/>
            <person name="Jorgensen S.L."/>
            <person name="Zaremba-Niedzwiedzka K."/>
            <person name="Martijn J."/>
            <person name="Lind A.E."/>
            <person name="van Eijk R."/>
            <person name="Schleper C."/>
            <person name="Guy L."/>
            <person name="Ettema T.J."/>
        </authorList>
    </citation>
    <scope>NUCLEOTIDE SEQUENCE</scope>
</reference>
<sequence>MTTEQAVKIGDIIIDEETGEILELPEGIGDPLEWLTHKANEANAASKAWKGIAGKYCNALGGLLTKAGVKSMRTQYGTPGHRTRVDRRGRPERLPQAVERYELSPSQQFAILGCASALDAKRLDALEGVPTEAKEDLIDESVSSWVQISPATPMPPEVETVPRP</sequence>
<accession>A0A0F9AT71</accession>
<gene>
    <name evidence="1" type="ORF">LCGC14_2874540</name>
</gene>
<dbReference type="EMBL" id="LAZR01055906">
    <property type="protein sequence ID" value="KKK75356.1"/>
    <property type="molecule type" value="Genomic_DNA"/>
</dbReference>